<reference evidence="11" key="2">
    <citation type="submission" date="2021-08" db="EMBL/GenBank/DDBJ databases">
        <authorList>
            <person name="Eriksson T."/>
        </authorList>
    </citation>
    <scope>NUCLEOTIDE SEQUENCE</scope>
    <source>
        <strain evidence="11">Stoneville</strain>
        <tissue evidence="11">Whole head</tissue>
    </source>
</reference>
<keyword evidence="4 10" id="KW-0812">Transmembrane</keyword>
<dbReference type="GO" id="GO:0004984">
    <property type="term" value="F:olfactory receptor activity"/>
    <property type="evidence" value="ECO:0007669"/>
    <property type="project" value="InterPro"/>
</dbReference>
<keyword evidence="12" id="KW-1185">Reference proteome</keyword>
<proteinExistence type="inferred from homology"/>
<evidence type="ECO:0000313" key="11">
    <source>
        <dbReference type="EMBL" id="KAH0820968.1"/>
    </source>
</evidence>
<comment type="similarity">
    <text evidence="10">Belongs to the insect chemoreceptor superfamily. Heteromeric odorant receptor channel (TC 1.A.69) family.</text>
</comment>
<keyword evidence="5 10" id="KW-0552">Olfaction</keyword>
<evidence type="ECO:0000313" key="12">
    <source>
        <dbReference type="Proteomes" id="UP000719412"/>
    </source>
</evidence>
<gene>
    <name evidence="11" type="ORF">GEV33_001823</name>
</gene>
<feature type="transmembrane region" description="Helical" evidence="10">
    <location>
        <begin position="126"/>
        <end position="148"/>
    </location>
</feature>
<dbReference type="GO" id="GO:0005549">
    <property type="term" value="F:odorant binding"/>
    <property type="evidence" value="ECO:0007669"/>
    <property type="project" value="InterPro"/>
</dbReference>
<dbReference type="EMBL" id="JABDTM020009974">
    <property type="protein sequence ID" value="KAH0820968.1"/>
    <property type="molecule type" value="Genomic_DNA"/>
</dbReference>
<dbReference type="Proteomes" id="UP000719412">
    <property type="component" value="Unassembled WGS sequence"/>
</dbReference>
<comment type="caution">
    <text evidence="11">The sequence shown here is derived from an EMBL/GenBank/DDBJ whole genome shotgun (WGS) entry which is preliminary data.</text>
</comment>
<evidence type="ECO:0000256" key="8">
    <source>
        <dbReference type="ARBA" id="ARBA00023170"/>
    </source>
</evidence>
<evidence type="ECO:0000256" key="7">
    <source>
        <dbReference type="ARBA" id="ARBA00023136"/>
    </source>
</evidence>
<dbReference type="Pfam" id="PF02949">
    <property type="entry name" value="7tm_6"/>
    <property type="match status" value="1"/>
</dbReference>
<dbReference type="PANTHER" id="PTHR21137">
    <property type="entry name" value="ODORANT RECEPTOR"/>
    <property type="match status" value="1"/>
</dbReference>
<feature type="transmembrane region" description="Helical" evidence="10">
    <location>
        <begin position="33"/>
        <end position="52"/>
    </location>
</feature>
<comment type="caution">
    <text evidence="10">Lacks conserved residue(s) required for the propagation of feature annotation.</text>
</comment>
<feature type="transmembrane region" description="Helical" evidence="10">
    <location>
        <begin position="186"/>
        <end position="207"/>
    </location>
</feature>
<feature type="transmembrane region" description="Helical" evidence="10">
    <location>
        <begin position="284"/>
        <end position="304"/>
    </location>
</feature>
<protein>
    <recommendedName>
        <fullName evidence="10">Odorant receptor</fullName>
    </recommendedName>
</protein>
<dbReference type="AlphaFoldDB" id="A0A8J6HWT3"/>
<sequence length="381" mass="44461">MVNLDWKWTVKTNIYILQLTGLWPRDETYKLDLYTLWTLTVTILFTWGHNFFQFCNMFVVLNDLENFTDNNFITFSCLLSLIKSYSLVKNMTTLKQLIALLFKTLFNPENITQRILIESSMNVWKVVYIVFSFCTCSTTLVLSVHPILDGSFRQGRLPFSAWYPYDTQQSPIYEIVYLYQVLSMGYLAVIIYNIDTFIALLNAFVGVQCDILCDKLRNLQDTESSAARKELIGCIELHKEILSIAEKSNRFYDWIIFSQFFSSALSTGLTLFQLSVVQRFSGHFYFTIMFESSVFTQIFMYCWFGNEVEIKSNNIPYAAFEADWVNADLGFKKDLLFLIVKSQRPIKVSALNLFYLNLNTLMTILRTSWSYFVLLRQVDSG</sequence>
<keyword evidence="9 10" id="KW-0807">Transducer</keyword>
<dbReference type="InterPro" id="IPR004117">
    <property type="entry name" value="7tm6_olfct_rcpt"/>
</dbReference>
<dbReference type="PANTHER" id="PTHR21137:SF35">
    <property type="entry name" value="ODORANT RECEPTOR 19A-RELATED"/>
    <property type="match status" value="1"/>
</dbReference>
<evidence type="ECO:0000256" key="10">
    <source>
        <dbReference type="RuleBase" id="RU351113"/>
    </source>
</evidence>
<evidence type="ECO:0000256" key="4">
    <source>
        <dbReference type="ARBA" id="ARBA00022692"/>
    </source>
</evidence>
<evidence type="ECO:0000256" key="9">
    <source>
        <dbReference type="ARBA" id="ARBA00023224"/>
    </source>
</evidence>
<evidence type="ECO:0000256" key="3">
    <source>
        <dbReference type="ARBA" id="ARBA00022606"/>
    </source>
</evidence>
<comment type="subcellular location">
    <subcellularLocation>
        <location evidence="1 10">Cell membrane</location>
        <topology evidence="1 10">Multi-pass membrane protein</topology>
    </subcellularLocation>
</comment>
<dbReference type="GO" id="GO:0005886">
    <property type="term" value="C:plasma membrane"/>
    <property type="evidence" value="ECO:0007669"/>
    <property type="project" value="UniProtKB-SubCell"/>
</dbReference>
<accession>A0A8J6HWT3</accession>
<keyword evidence="6 10" id="KW-1133">Transmembrane helix</keyword>
<evidence type="ECO:0000256" key="6">
    <source>
        <dbReference type="ARBA" id="ARBA00022989"/>
    </source>
</evidence>
<reference evidence="11" key="1">
    <citation type="journal article" date="2020" name="J Insects Food Feed">
        <title>The yellow mealworm (Tenebrio molitor) genome: a resource for the emerging insects as food and feed industry.</title>
        <authorList>
            <person name="Eriksson T."/>
            <person name="Andere A."/>
            <person name="Kelstrup H."/>
            <person name="Emery V."/>
            <person name="Picard C."/>
        </authorList>
    </citation>
    <scope>NUCLEOTIDE SEQUENCE</scope>
    <source>
        <strain evidence="11">Stoneville</strain>
        <tissue evidence="11">Whole head</tissue>
    </source>
</reference>
<evidence type="ECO:0000256" key="2">
    <source>
        <dbReference type="ARBA" id="ARBA00022475"/>
    </source>
</evidence>
<keyword evidence="2" id="KW-1003">Cell membrane</keyword>
<keyword evidence="3 10" id="KW-0716">Sensory transduction</keyword>
<evidence type="ECO:0000256" key="5">
    <source>
        <dbReference type="ARBA" id="ARBA00022725"/>
    </source>
</evidence>
<organism evidence="11 12">
    <name type="scientific">Tenebrio molitor</name>
    <name type="common">Yellow mealworm beetle</name>
    <dbReference type="NCBI Taxonomy" id="7067"/>
    <lineage>
        <taxon>Eukaryota</taxon>
        <taxon>Metazoa</taxon>
        <taxon>Ecdysozoa</taxon>
        <taxon>Arthropoda</taxon>
        <taxon>Hexapoda</taxon>
        <taxon>Insecta</taxon>
        <taxon>Pterygota</taxon>
        <taxon>Neoptera</taxon>
        <taxon>Endopterygota</taxon>
        <taxon>Coleoptera</taxon>
        <taxon>Polyphaga</taxon>
        <taxon>Cucujiformia</taxon>
        <taxon>Tenebrionidae</taxon>
        <taxon>Tenebrio</taxon>
    </lineage>
</organism>
<evidence type="ECO:0000256" key="1">
    <source>
        <dbReference type="ARBA" id="ARBA00004651"/>
    </source>
</evidence>
<feature type="transmembrane region" description="Helical" evidence="10">
    <location>
        <begin position="251"/>
        <end position="272"/>
    </location>
</feature>
<name>A0A8J6HWT3_TENMO</name>
<keyword evidence="8 10" id="KW-0675">Receptor</keyword>
<dbReference type="GO" id="GO:0007165">
    <property type="term" value="P:signal transduction"/>
    <property type="evidence" value="ECO:0007669"/>
    <property type="project" value="UniProtKB-KW"/>
</dbReference>
<keyword evidence="7 10" id="KW-0472">Membrane</keyword>